<accession>A0A0S4XRJ6</accession>
<dbReference type="EMBL" id="FAXN01000087">
    <property type="protein sequence ID" value="CUV66433.1"/>
    <property type="molecule type" value="Genomic_DNA"/>
</dbReference>
<proteinExistence type="predicted"/>
<dbReference type="AlphaFoldDB" id="A0A0S4XRJ6"/>
<sequence>MYLYPVTNFKNVISLLNKIEINIKIEIKNALIA</sequence>
<protein>
    <submittedName>
        <fullName evidence="1">Uncharacterized protein</fullName>
    </submittedName>
</protein>
<reference evidence="1" key="1">
    <citation type="submission" date="2015-11" db="EMBL/GenBank/DDBJ databases">
        <authorList>
            <person name="Zhang Y."/>
            <person name="Guo Z."/>
        </authorList>
    </citation>
    <scope>NUCLEOTIDE SEQUENCE</scope>
    <source>
        <strain evidence="1">BN30871</strain>
    </source>
</reference>
<gene>
    <name evidence="1" type="ORF">BN3087_820022</name>
</gene>
<name>A0A0S4XRJ6_9BACT</name>
<evidence type="ECO:0000313" key="1">
    <source>
        <dbReference type="EMBL" id="CUV66433.1"/>
    </source>
</evidence>
<organism evidence="1">
    <name type="scientific">Sulfurovum sp. enrichment culture clone C5</name>
    <dbReference type="NCBI Taxonomy" id="497650"/>
    <lineage>
        <taxon>Bacteria</taxon>
        <taxon>Pseudomonadati</taxon>
        <taxon>Campylobacterota</taxon>
        <taxon>Epsilonproteobacteria</taxon>
        <taxon>Campylobacterales</taxon>
        <taxon>Sulfurovaceae</taxon>
        <taxon>Sulfurovum</taxon>
        <taxon>environmental samples</taxon>
    </lineage>
</organism>